<dbReference type="AlphaFoldDB" id="T1KUL3"/>
<dbReference type="HOGENOM" id="CLU_840272_0_0_1"/>
<dbReference type="Pfam" id="PF08646">
    <property type="entry name" value="Rep_fac-A_C"/>
    <property type="match status" value="1"/>
</dbReference>
<dbReference type="STRING" id="32264.T1KUL3"/>
<reference evidence="5" key="1">
    <citation type="submission" date="2011-08" db="EMBL/GenBank/DDBJ databases">
        <authorList>
            <person name="Rombauts S."/>
        </authorList>
    </citation>
    <scope>NUCLEOTIDE SEQUENCE</scope>
    <source>
        <strain evidence="5">London</strain>
    </source>
</reference>
<feature type="domain" description="Replication factor A C-terminal" evidence="2">
    <location>
        <begin position="211"/>
        <end position="312"/>
    </location>
</feature>
<keyword evidence="5" id="KW-1185">Reference proteome</keyword>
<reference evidence="4" key="2">
    <citation type="submission" date="2015-06" db="UniProtKB">
        <authorList>
            <consortium name="EnsemblMetazoa"/>
        </authorList>
    </citation>
    <scope>IDENTIFICATION</scope>
</reference>
<evidence type="ECO:0000313" key="4">
    <source>
        <dbReference type="EnsemblMetazoa" id="tetur22g00410.1"/>
    </source>
</evidence>
<dbReference type="EMBL" id="CAEY01000573">
    <property type="status" value="NOT_ANNOTATED_CDS"/>
    <property type="molecule type" value="Genomic_DNA"/>
</dbReference>
<dbReference type="KEGG" id="tut:107367572"/>
<evidence type="ECO:0000259" key="3">
    <source>
        <dbReference type="Pfam" id="PF16900"/>
    </source>
</evidence>
<evidence type="ECO:0008006" key="6">
    <source>
        <dbReference type="Google" id="ProtNLM"/>
    </source>
</evidence>
<gene>
    <name evidence="4" type="primary">107367572</name>
</gene>
<sequence length="331" mass="37249">MIQLSKVYSVSRGKLISANRKFNQTGHPMEISLTADSYISELSSFNKMDFPMITYNFKKIMDLKDVSPDSEIDTIGVCIDSHLFHNNSQRSILILDDSLAEIRVSIWNLSPEKFNSPLISIIAFRRAKMTHKRFGRFLTVSGRATVEINPDIPEVAPLAEWYSLHGDRAVTTSLTKGVFGDISLISALPVDLMDDQVIYTNLDVTISDISGLIYQSCAICFHKIKLYKGDIPVCETCMDTEPVLINQLVLTIHVYDASGSASLVAFTSTALELLDKDIDDLSTLDEELSSLLETFNEKKFKFNIKTRKTTFHVLVNMIIDLSLYRSLLKEI</sequence>
<dbReference type="InterPro" id="IPR013955">
    <property type="entry name" value="Rep_factor-A_C"/>
</dbReference>
<evidence type="ECO:0000259" key="2">
    <source>
        <dbReference type="Pfam" id="PF08646"/>
    </source>
</evidence>
<dbReference type="Pfam" id="PF16900">
    <property type="entry name" value="REPA_OB_2"/>
    <property type="match status" value="1"/>
</dbReference>
<dbReference type="EnsemblMetazoa" id="tetur22g00410.1">
    <property type="protein sequence ID" value="tetur22g00410.1"/>
    <property type="gene ID" value="tetur22g00410"/>
</dbReference>
<protein>
    <recommendedName>
        <fullName evidence="6">Replication factor A C-terminal domain-containing protein</fullName>
    </recommendedName>
</protein>
<feature type="domain" description="Replication protein A OB" evidence="3">
    <location>
        <begin position="60"/>
        <end position="131"/>
    </location>
</feature>
<dbReference type="InterPro" id="IPR031657">
    <property type="entry name" value="REPA_OB_2"/>
</dbReference>
<name>T1KUL3_TETUR</name>
<organism evidence="4 5">
    <name type="scientific">Tetranychus urticae</name>
    <name type="common">Two-spotted spider mite</name>
    <dbReference type="NCBI Taxonomy" id="32264"/>
    <lineage>
        <taxon>Eukaryota</taxon>
        <taxon>Metazoa</taxon>
        <taxon>Ecdysozoa</taxon>
        <taxon>Arthropoda</taxon>
        <taxon>Chelicerata</taxon>
        <taxon>Arachnida</taxon>
        <taxon>Acari</taxon>
        <taxon>Acariformes</taxon>
        <taxon>Trombidiformes</taxon>
        <taxon>Prostigmata</taxon>
        <taxon>Eleutherengona</taxon>
        <taxon>Raphignathae</taxon>
        <taxon>Tetranychoidea</taxon>
        <taxon>Tetranychidae</taxon>
        <taxon>Tetranychus</taxon>
    </lineage>
</organism>
<proteinExistence type="predicted"/>
<evidence type="ECO:0000256" key="1">
    <source>
        <dbReference type="ARBA" id="ARBA00023125"/>
    </source>
</evidence>
<dbReference type="PANTHER" id="PTHR47165:SF4">
    <property type="entry name" value="OS03G0429900 PROTEIN"/>
    <property type="match status" value="1"/>
</dbReference>
<dbReference type="InterPro" id="IPR012340">
    <property type="entry name" value="NA-bd_OB-fold"/>
</dbReference>
<dbReference type="Gene3D" id="2.40.50.140">
    <property type="entry name" value="Nucleic acid-binding proteins"/>
    <property type="match status" value="2"/>
</dbReference>
<dbReference type="PANTHER" id="PTHR47165">
    <property type="entry name" value="OS03G0429900 PROTEIN"/>
    <property type="match status" value="1"/>
</dbReference>
<dbReference type="Proteomes" id="UP000015104">
    <property type="component" value="Unassembled WGS sequence"/>
</dbReference>
<dbReference type="GO" id="GO:0003677">
    <property type="term" value="F:DNA binding"/>
    <property type="evidence" value="ECO:0007669"/>
    <property type="project" value="UniProtKB-KW"/>
</dbReference>
<dbReference type="eggNOG" id="KOG0851">
    <property type="taxonomic scope" value="Eukaryota"/>
</dbReference>
<dbReference type="OrthoDB" id="7862263at2759"/>
<keyword evidence="1" id="KW-0238">DNA-binding</keyword>
<dbReference type="SUPFAM" id="SSF50249">
    <property type="entry name" value="Nucleic acid-binding proteins"/>
    <property type="match status" value="2"/>
</dbReference>
<evidence type="ECO:0000313" key="5">
    <source>
        <dbReference type="Proteomes" id="UP000015104"/>
    </source>
</evidence>
<accession>T1KUL3</accession>